<dbReference type="EMBL" id="JBHUDB010000018">
    <property type="protein sequence ID" value="MFD1571998.1"/>
    <property type="molecule type" value="Genomic_DNA"/>
</dbReference>
<proteinExistence type="predicted"/>
<gene>
    <name evidence="2" type="ORF">ACFR9T_15665</name>
</gene>
<organism evidence="2 3">
    <name type="scientific">Halorubrum laminariae</name>
    <dbReference type="NCBI Taxonomy" id="1433523"/>
    <lineage>
        <taxon>Archaea</taxon>
        <taxon>Methanobacteriati</taxon>
        <taxon>Methanobacteriota</taxon>
        <taxon>Stenosarchaea group</taxon>
        <taxon>Halobacteria</taxon>
        <taxon>Halobacteriales</taxon>
        <taxon>Haloferacaceae</taxon>
        <taxon>Halorubrum</taxon>
    </lineage>
</organism>
<dbReference type="Proteomes" id="UP001597185">
    <property type="component" value="Unassembled WGS sequence"/>
</dbReference>
<sequence>MTAHTEPPTADDASDESKSSEGDASHLDDLEDGAGCTEIWEKLSEGRE</sequence>
<protein>
    <submittedName>
        <fullName evidence="2">Uncharacterized protein</fullName>
    </submittedName>
</protein>
<keyword evidence="3" id="KW-1185">Reference proteome</keyword>
<name>A0ABD6C3H6_9EURY</name>
<evidence type="ECO:0000313" key="3">
    <source>
        <dbReference type="Proteomes" id="UP001597185"/>
    </source>
</evidence>
<feature type="region of interest" description="Disordered" evidence="1">
    <location>
        <begin position="1"/>
        <end position="37"/>
    </location>
</feature>
<dbReference type="RefSeq" id="WP_256419144.1">
    <property type="nucleotide sequence ID" value="NZ_JANHDL010000013.1"/>
</dbReference>
<reference evidence="2 3" key="1">
    <citation type="journal article" date="2019" name="Int. J. Syst. Evol. Microbiol.">
        <title>The Global Catalogue of Microorganisms (GCM) 10K type strain sequencing project: providing services to taxonomists for standard genome sequencing and annotation.</title>
        <authorList>
            <consortium name="The Broad Institute Genomics Platform"/>
            <consortium name="The Broad Institute Genome Sequencing Center for Infectious Disease"/>
            <person name="Wu L."/>
            <person name="Ma J."/>
        </authorList>
    </citation>
    <scope>NUCLEOTIDE SEQUENCE [LARGE SCALE GENOMIC DNA]</scope>
    <source>
        <strain evidence="2 3">CGMCC 1.12689</strain>
    </source>
</reference>
<dbReference type="AlphaFoldDB" id="A0ABD6C3H6"/>
<accession>A0ABD6C3H6</accession>
<evidence type="ECO:0000256" key="1">
    <source>
        <dbReference type="SAM" id="MobiDB-lite"/>
    </source>
</evidence>
<comment type="caution">
    <text evidence="2">The sequence shown here is derived from an EMBL/GenBank/DDBJ whole genome shotgun (WGS) entry which is preliminary data.</text>
</comment>
<feature type="compositionally biased region" description="Basic and acidic residues" evidence="1">
    <location>
        <begin position="15"/>
        <end position="28"/>
    </location>
</feature>
<evidence type="ECO:0000313" key="2">
    <source>
        <dbReference type="EMBL" id="MFD1571998.1"/>
    </source>
</evidence>